<keyword evidence="1" id="KW-0645">Protease</keyword>
<dbReference type="InterPro" id="IPR057670">
    <property type="entry name" value="SH3_retrovirus"/>
</dbReference>
<evidence type="ECO:0000313" key="3">
    <source>
        <dbReference type="EMBL" id="KAL0360891.1"/>
    </source>
</evidence>
<dbReference type="AlphaFoldDB" id="A0AAW2PZK3"/>
<keyword evidence="1" id="KW-0378">Hydrolase</keyword>
<dbReference type="GO" id="GO:0015074">
    <property type="term" value="P:DNA integration"/>
    <property type="evidence" value="ECO:0007669"/>
    <property type="project" value="InterPro"/>
</dbReference>
<dbReference type="Gene3D" id="3.30.420.10">
    <property type="entry name" value="Ribonuclease H-like superfamily/Ribonuclease H"/>
    <property type="match status" value="1"/>
</dbReference>
<accession>A0AAW2PZK3</accession>
<proteinExistence type="predicted"/>
<dbReference type="InterPro" id="IPR039537">
    <property type="entry name" value="Retrotran_Ty1/copia-like"/>
</dbReference>
<gene>
    <name evidence="3" type="ORF">Sradi_3773600</name>
</gene>
<comment type="caution">
    <text evidence="3">The sequence shown here is derived from an EMBL/GenBank/DDBJ whole genome shotgun (WGS) entry which is preliminary data.</text>
</comment>
<evidence type="ECO:0000259" key="2">
    <source>
        <dbReference type="PROSITE" id="PS50994"/>
    </source>
</evidence>
<dbReference type="SUPFAM" id="SSF53098">
    <property type="entry name" value="Ribonuclease H-like"/>
    <property type="match status" value="1"/>
</dbReference>
<dbReference type="Pfam" id="PF25597">
    <property type="entry name" value="SH3_retrovirus"/>
    <property type="match status" value="1"/>
</dbReference>
<dbReference type="InterPro" id="IPR054722">
    <property type="entry name" value="PolX-like_BBD"/>
</dbReference>
<dbReference type="GO" id="GO:0006508">
    <property type="term" value="P:proteolysis"/>
    <property type="evidence" value="ECO:0007669"/>
    <property type="project" value="UniProtKB-KW"/>
</dbReference>
<name>A0AAW2PZK3_SESRA</name>
<dbReference type="PANTHER" id="PTHR42648">
    <property type="entry name" value="TRANSPOSASE, PUTATIVE-RELATED"/>
    <property type="match status" value="1"/>
</dbReference>
<feature type="domain" description="Integrase catalytic" evidence="2">
    <location>
        <begin position="67"/>
        <end position="191"/>
    </location>
</feature>
<dbReference type="PANTHER" id="PTHR42648:SF28">
    <property type="entry name" value="TRANSPOSON-ENCODED PROTEIN WITH RIBONUCLEASE H-LIKE AND RETROVIRUS ZINC FINGER-LIKE DOMAINS"/>
    <property type="match status" value="1"/>
</dbReference>
<organism evidence="3">
    <name type="scientific">Sesamum radiatum</name>
    <name type="common">Black benniseed</name>
    <dbReference type="NCBI Taxonomy" id="300843"/>
    <lineage>
        <taxon>Eukaryota</taxon>
        <taxon>Viridiplantae</taxon>
        <taxon>Streptophyta</taxon>
        <taxon>Embryophyta</taxon>
        <taxon>Tracheophyta</taxon>
        <taxon>Spermatophyta</taxon>
        <taxon>Magnoliopsida</taxon>
        <taxon>eudicotyledons</taxon>
        <taxon>Gunneridae</taxon>
        <taxon>Pentapetalae</taxon>
        <taxon>asterids</taxon>
        <taxon>lamiids</taxon>
        <taxon>Lamiales</taxon>
        <taxon>Pedaliaceae</taxon>
        <taxon>Sesamum</taxon>
    </lineage>
</organism>
<protein>
    <recommendedName>
        <fullName evidence="2">Integrase catalytic domain-containing protein</fullName>
    </recommendedName>
</protein>
<dbReference type="Pfam" id="PF22936">
    <property type="entry name" value="Pol_BBD"/>
    <property type="match status" value="1"/>
</dbReference>
<dbReference type="EMBL" id="JACGWJ010000016">
    <property type="protein sequence ID" value="KAL0360891.1"/>
    <property type="molecule type" value="Genomic_DNA"/>
</dbReference>
<dbReference type="InterPro" id="IPR036397">
    <property type="entry name" value="RNaseH_sf"/>
</dbReference>
<dbReference type="GO" id="GO:0008233">
    <property type="term" value="F:peptidase activity"/>
    <property type="evidence" value="ECO:0007669"/>
    <property type="project" value="UniProtKB-KW"/>
</dbReference>
<dbReference type="InterPro" id="IPR001584">
    <property type="entry name" value="Integrase_cat-core"/>
</dbReference>
<dbReference type="GO" id="GO:0003676">
    <property type="term" value="F:nucleic acid binding"/>
    <property type="evidence" value="ECO:0007669"/>
    <property type="project" value="InterPro"/>
</dbReference>
<dbReference type="InterPro" id="IPR012337">
    <property type="entry name" value="RNaseH-like_sf"/>
</dbReference>
<reference evidence="3" key="1">
    <citation type="submission" date="2020-06" db="EMBL/GenBank/DDBJ databases">
        <authorList>
            <person name="Li T."/>
            <person name="Hu X."/>
            <person name="Zhang T."/>
            <person name="Song X."/>
            <person name="Zhang H."/>
            <person name="Dai N."/>
            <person name="Sheng W."/>
            <person name="Hou X."/>
            <person name="Wei L."/>
        </authorList>
    </citation>
    <scope>NUCLEOTIDE SEQUENCE</scope>
    <source>
        <strain evidence="3">G02</strain>
        <tissue evidence="3">Leaf</tissue>
    </source>
</reference>
<dbReference type="PROSITE" id="PS50994">
    <property type="entry name" value="INTEGRASE"/>
    <property type="match status" value="1"/>
</dbReference>
<reference evidence="3" key="2">
    <citation type="journal article" date="2024" name="Plant">
        <title>Genomic evolution and insights into agronomic trait innovations of Sesamum species.</title>
        <authorList>
            <person name="Miao H."/>
            <person name="Wang L."/>
            <person name="Qu L."/>
            <person name="Liu H."/>
            <person name="Sun Y."/>
            <person name="Le M."/>
            <person name="Wang Q."/>
            <person name="Wei S."/>
            <person name="Zheng Y."/>
            <person name="Lin W."/>
            <person name="Duan Y."/>
            <person name="Cao H."/>
            <person name="Xiong S."/>
            <person name="Wang X."/>
            <person name="Wei L."/>
            <person name="Li C."/>
            <person name="Ma Q."/>
            <person name="Ju M."/>
            <person name="Zhao R."/>
            <person name="Li G."/>
            <person name="Mu C."/>
            <person name="Tian Q."/>
            <person name="Mei H."/>
            <person name="Zhang T."/>
            <person name="Gao T."/>
            <person name="Zhang H."/>
        </authorList>
    </citation>
    <scope>NUCLEOTIDE SEQUENCE</scope>
    <source>
        <strain evidence="3">G02</strain>
    </source>
</reference>
<evidence type="ECO:0000256" key="1">
    <source>
        <dbReference type="ARBA" id="ARBA00022670"/>
    </source>
</evidence>
<sequence length="277" mass="32204">MTQSANMVQNDNSDCSNGDMFFVSTYQFVDALILDFGCSYHITHNREWFTSYRIKMYDGTVRTLFDVEHIPDLKKNQISLGTLHKNGFIPKADEDRKTIRVVKSALTVMKGKKSLVYFLKQKFELFAKFKLWKAEVENQTGRKIKFLRSDNGTEYTDSQFQKLREEHGIQSHFSVCKTPQQNGVAERMNRLPRASFGGKVAKKVWTGNPVDFDHLRIFGCSTYVHVPSDERSKLDSKSKQCTFQGYKKGIKGYKFWDPITRKMVISRDAMFDEEFML</sequence>